<dbReference type="HOGENOM" id="CLU_3116932_0_0_6"/>
<name>A9KFQ9_COXBN</name>
<dbReference type="RefSeq" id="WP_010958073.1">
    <property type="nucleotide sequence ID" value="NC_009727.1"/>
</dbReference>
<dbReference type="KEGG" id="cbd:CBUD_1294"/>
<dbReference type="EMBL" id="CP000733">
    <property type="protein sequence ID" value="ABS77891.2"/>
    <property type="molecule type" value="Genomic_DNA"/>
</dbReference>
<reference evidence="1 2" key="1">
    <citation type="journal article" date="2009" name="Infect. Immun.">
        <title>Comparative genomics reveal extensive transposon-mediated genomic plasticity and diversity among potential effector proteins within the genus Coxiella.</title>
        <authorList>
            <person name="Beare P.A."/>
            <person name="Unsworth N."/>
            <person name="Andoh M."/>
            <person name="Voth D.E."/>
            <person name="Omsland A."/>
            <person name="Gilk S.D."/>
            <person name="Williams K.P."/>
            <person name="Sobral B.W."/>
            <person name="Kupko J.J.III."/>
            <person name="Porcella S.F."/>
            <person name="Samuel J.E."/>
            <person name="Heinzen R.A."/>
        </authorList>
    </citation>
    <scope>NUCLEOTIDE SEQUENCE [LARGE SCALE GENOMIC DNA]</scope>
    <source>
        <strain evidence="1 2">Dugway 5J108-111</strain>
    </source>
</reference>
<dbReference type="Proteomes" id="UP000008555">
    <property type="component" value="Chromosome"/>
</dbReference>
<accession>A9KFQ9</accession>
<evidence type="ECO:0000313" key="2">
    <source>
        <dbReference type="Proteomes" id="UP000008555"/>
    </source>
</evidence>
<evidence type="ECO:0000313" key="1">
    <source>
        <dbReference type="EMBL" id="ABS77891.2"/>
    </source>
</evidence>
<protein>
    <submittedName>
        <fullName evidence="1">Uncharacterized protein</fullName>
    </submittedName>
</protein>
<proteinExistence type="predicted"/>
<organism evidence="1 2">
    <name type="scientific">Coxiella burnetii (strain Dugway 5J108-111)</name>
    <dbReference type="NCBI Taxonomy" id="434922"/>
    <lineage>
        <taxon>Bacteria</taxon>
        <taxon>Pseudomonadati</taxon>
        <taxon>Pseudomonadota</taxon>
        <taxon>Gammaproteobacteria</taxon>
        <taxon>Legionellales</taxon>
        <taxon>Coxiellaceae</taxon>
        <taxon>Coxiella</taxon>
    </lineage>
</organism>
<gene>
    <name evidence="1" type="ordered locus">CBUD_1294</name>
</gene>
<dbReference type="AlphaFoldDB" id="A9KFQ9"/>
<sequence length="50" mass="5212">MQGKMTGFGGVGGVKIPPQWEVIVINFERNNASVSLPPSAPKIEMAVTGA</sequence>